<feature type="domain" description="CHAT" evidence="5">
    <location>
        <begin position="1128"/>
        <end position="1350"/>
    </location>
</feature>
<dbReference type="EMBL" id="JAFIQS010000014">
    <property type="protein sequence ID" value="KAG5163515.1"/>
    <property type="molecule type" value="Genomic_DNA"/>
</dbReference>
<name>A0A8H7XPV8_PSICU</name>
<keyword evidence="4" id="KW-0472">Membrane</keyword>
<evidence type="ECO:0000256" key="2">
    <source>
        <dbReference type="ARBA" id="ARBA00022803"/>
    </source>
</evidence>
<accession>A0A8H7XPV8</accession>
<dbReference type="InterPro" id="IPR024983">
    <property type="entry name" value="CHAT_dom"/>
</dbReference>
<evidence type="ECO:0000313" key="6">
    <source>
        <dbReference type="EMBL" id="KAG5163515.1"/>
    </source>
</evidence>
<comment type="caution">
    <text evidence="6">The sequence shown here is derived from an EMBL/GenBank/DDBJ whole genome shotgun (WGS) entry which is preliminary data.</text>
</comment>
<keyword evidence="4" id="KW-0812">Transmembrane</keyword>
<evidence type="ECO:0000256" key="1">
    <source>
        <dbReference type="ARBA" id="ARBA00022737"/>
    </source>
</evidence>
<gene>
    <name evidence="6" type="ORF">JR316_011292</name>
</gene>
<keyword evidence="1" id="KW-0677">Repeat</keyword>
<sequence length="1435" mass="160183">MPSKLLKFVPRPMKCDLKKKFDKLFKRTSGGAAQMGVVTNPDVQEMPQSSVDDNPAVEREREQDVDEPTPFTVNDARDAHELVHVANSLMAEQKSQLSLSNLDNSVLLFRQVLQSRDSGHPLRKQAMNDLASALGVRYMYTNQRPDVMEFLQLVGDVDQAVGQQADAAVSNENSSEMESQANLATGLLRNFHKSTSLDVLNRIVDNIQKALPHLPAEHATRMIASPTLVNALYARQHHTDDLTASDLSEAISVLEEAITHDPTSWNLVFQVYILLVERFNLKGDALDLQSAKSHLAKRYVQMMMPAMTQQPKSAEELFDHYFKTRNLDDLNSAIEAFRKEIATLARGTESYAFRINGLACALWSRFKNGGGDSSDIDEAISLHEQNIDLLPPPHPSLRLFTLNNMAIALSARFDIEKNQNDLDKAISLHRTAISEVKHGTDPPPDSLFNLANALLTRSKQGQQYAQDSDESITLYKKALDLYHPTHSNRSSALDNLAAALVFRVDQGRGDTDNLNDALSLIKQALALCPPSHPLRSHVLSNMASVLSTRFSKGMGSQADLHEVVSLRRQALELQSGNHPNRANSLSDLATSLTIRFEQGLGTTSDLDDAITFFRQALELRPSTHRNYVATLYHLANSLTTRYNQRSQLDDLDEAIVLHREALDLHPPPHPNRANCLNSLANVLLTRFRQTLDQSNLDKSIRLHRQALELVQQLSDPDHASVLEGLAVSLSTRFMLKDQQCDIDEAISLDRRALKLRPPSASFQPLTNLAVNLATLFDHSVQERDLDEAIELHRQAELLVQSPAHPNRSMTLINLANTLYRLFEHKQQRAVLDEAMLFFSEATKCLHQSPSRRFDISKQWAHAADRYNHESVITAYETAVQSLPQVAALTLTIELRQQALASTGSDGLARDASSCAIRFMDYTKAIEFSEAGRGVFWSQLLSLRSPFDRVRGVEPDGPMLADRLQEIALELEYGAHRQILAGSLGNPTRLVVDQESSRVNRLGEEWENILRNVRKLRGLENFLLPPRLSTLQTAASKHPICLIISSKDSSHCLLMKSTTIHDIPLPNLNASFLKILVENLQMGVSTSTRPQSDLMNRTRNAVNKILGDKRGISYLDDSEDSDGIFKFVLRILWDEMVKPIIDFLQFEKRSENLPTLQWCLTGHFTFLPIHAAGNYDDEKCIDCALDYFISSYTPTICVLCSEGPPTPPTTTTFQPFQMMAVIQPQALPATTDELQKIQQYVPSNALVALGTPEAPAAAEDVVSRLADMTIVHFACHGHQCFSDPLNSSLEIGGEQLPISRITKENLSNNNALVTLFACETAMGDINLPDEAMSIAASLLFCGFRRVVATLWYRVALFLQYCLFIIAFFSRAMNDKDGPTIANAFYRELFRGEGGGKALVPDVTKSAYALHLAVKELRSLPHVSFRRWVPFIHMGQC</sequence>
<feature type="region of interest" description="Disordered" evidence="3">
    <location>
        <begin position="32"/>
        <end position="69"/>
    </location>
</feature>
<dbReference type="PANTHER" id="PTHR45641:SF19">
    <property type="entry name" value="NEPHROCYSTIN-3"/>
    <property type="match status" value="1"/>
</dbReference>
<dbReference type="SUPFAM" id="SSF48452">
    <property type="entry name" value="TPR-like"/>
    <property type="match status" value="1"/>
</dbReference>
<organism evidence="6">
    <name type="scientific">Psilocybe cubensis</name>
    <name type="common">Psychedelic mushroom</name>
    <name type="synonym">Stropharia cubensis</name>
    <dbReference type="NCBI Taxonomy" id="181762"/>
    <lineage>
        <taxon>Eukaryota</taxon>
        <taxon>Fungi</taxon>
        <taxon>Dikarya</taxon>
        <taxon>Basidiomycota</taxon>
        <taxon>Agaricomycotina</taxon>
        <taxon>Agaricomycetes</taxon>
        <taxon>Agaricomycetidae</taxon>
        <taxon>Agaricales</taxon>
        <taxon>Agaricineae</taxon>
        <taxon>Strophariaceae</taxon>
        <taxon>Psilocybe</taxon>
    </lineage>
</organism>
<evidence type="ECO:0000259" key="5">
    <source>
        <dbReference type="Pfam" id="PF12770"/>
    </source>
</evidence>
<dbReference type="InterPro" id="IPR011990">
    <property type="entry name" value="TPR-like_helical_dom_sf"/>
</dbReference>
<feature type="transmembrane region" description="Helical" evidence="4">
    <location>
        <begin position="1349"/>
        <end position="1367"/>
    </location>
</feature>
<keyword evidence="4" id="KW-1133">Transmembrane helix</keyword>
<dbReference type="PANTHER" id="PTHR45641">
    <property type="entry name" value="TETRATRICOPEPTIDE REPEAT PROTEIN (AFU_ORTHOLOGUE AFUA_6G03870)"/>
    <property type="match status" value="1"/>
</dbReference>
<evidence type="ECO:0000256" key="4">
    <source>
        <dbReference type="SAM" id="Phobius"/>
    </source>
</evidence>
<dbReference type="SUPFAM" id="SSF81901">
    <property type="entry name" value="HCP-like"/>
    <property type="match status" value="1"/>
</dbReference>
<dbReference type="Gene3D" id="1.25.40.10">
    <property type="entry name" value="Tetratricopeptide repeat domain"/>
    <property type="match status" value="3"/>
</dbReference>
<reference evidence="6" key="1">
    <citation type="submission" date="2021-02" db="EMBL/GenBank/DDBJ databases">
        <title>Psilocybe cubensis genome.</title>
        <authorList>
            <person name="Mckernan K.J."/>
            <person name="Crawford S."/>
            <person name="Trippe A."/>
            <person name="Kane L.T."/>
            <person name="Mclaughlin S."/>
        </authorList>
    </citation>
    <scope>NUCLEOTIDE SEQUENCE [LARGE SCALE GENOMIC DNA]</scope>
    <source>
        <strain evidence="6">MGC-MH-2018</strain>
    </source>
</reference>
<proteinExistence type="predicted"/>
<keyword evidence="2" id="KW-0802">TPR repeat</keyword>
<dbReference type="Pfam" id="PF12770">
    <property type="entry name" value="CHAT"/>
    <property type="match status" value="1"/>
</dbReference>
<evidence type="ECO:0000256" key="3">
    <source>
        <dbReference type="SAM" id="MobiDB-lite"/>
    </source>
</evidence>
<protein>
    <recommendedName>
        <fullName evidence="5">CHAT domain-containing protein</fullName>
    </recommendedName>
</protein>